<evidence type="ECO:0000256" key="3">
    <source>
        <dbReference type="ARBA" id="ARBA00022692"/>
    </source>
</evidence>
<comment type="similarity">
    <text evidence="2">Belongs to the TMEM120 family.</text>
</comment>
<keyword evidence="3 7" id="KW-0812">Transmembrane</keyword>
<feature type="region of interest" description="Disordered" evidence="6">
    <location>
        <begin position="411"/>
        <end position="474"/>
    </location>
</feature>
<evidence type="ECO:0000256" key="6">
    <source>
        <dbReference type="SAM" id="MobiDB-lite"/>
    </source>
</evidence>
<evidence type="ECO:0000256" key="5">
    <source>
        <dbReference type="ARBA" id="ARBA00023136"/>
    </source>
</evidence>
<organism evidence="8 9">
    <name type="scientific">Anaeramoeba flamelloides</name>
    <dbReference type="NCBI Taxonomy" id="1746091"/>
    <lineage>
        <taxon>Eukaryota</taxon>
        <taxon>Metamonada</taxon>
        <taxon>Anaeramoebidae</taxon>
        <taxon>Anaeramoeba</taxon>
    </lineage>
</organism>
<feature type="transmembrane region" description="Helical" evidence="7">
    <location>
        <begin position="226"/>
        <end position="245"/>
    </location>
</feature>
<comment type="caution">
    <text evidence="8">The sequence shown here is derived from an EMBL/GenBank/DDBJ whole genome shotgun (WGS) entry which is preliminary data.</text>
</comment>
<dbReference type="Pfam" id="PF07851">
    <property type="entry name" value="TMEM120A-B"/>
    <property type="match status" value="1"/>
</dbReference>
<evidence type="ECO:0000256" key="7">
    <source>
        <dbReference type="SAM" id="Phobius"/>
    </source>
</evidence>
<keyword evidence="4 7" id="KW-1133">Transmembrane helix</keyword>
<dbReference type="EMBL" id="JAOAOG010000145">
    <property type="protein sequence ID" value="KAJ6245388.1"/>
    <property type="molecule type" value="Genomic_DNA"/>
</dbReference>
<protein>
    <recommendedName>
        <fullName evidence="10">Glycerophosphocholine acyltransferase 1</fullName>
    </recommendedName>
</protein>
<feature type="transmembrane region" description="Helical" evidence="7">
    <location>
        <begin position="161"/>
        <end position="179"/>
    </location>
</feature>
<proteinExistence type="inferred from homology"/>
<keyword evidence="9" id="KW-1185">Reference proteome</keyword>
<dbReference type="Proteomes" id="UP001150062">
    <property type="component" value="Unassembled WGS sequence"/>
</dbReference>
<feature type="transmembrane region" description="Helical" evidence="7">
    <location>
        <begin position="200"/>
        <end position="220"/>
    </location>
</feature>
<reference evidence="8" key="1">
    <citation type="submission" date="2022-08" db="EMBL/GenBank/DDBJ databases">
        <title>Novel sulfate-reducing endosymbionts in the free-living metamonad Anaeramoeba.</title>
        <authorList>
            <person name="Jerlstrom-Hultqvist J."/>
            <person name="Cepicka I."/>
            <person name="Gallot-Lavallee L."/>
            <person name="Salas-Leiva D."/>
            <person name="Curtis B.A."/>
            <person name="Zahonova K."/>
            <person name="Pipaliya S."/>
            <person name="Dacks J."/>
            <person name="Roger A.J."/>
        </authorList>
    </citation>
    <scope>NUCLEOTIDE SEQUENCE</scope>
    <source>
        <strain evidence="8">Schooner1</strain>
    </source>
</reference>
<evidence type="ECO:0000256" key="2">
    <source>
        <dbReference type="ARBA" id="ARBA00009700"/>
    </source>
</evidence>
<name>A0ABQ8YLD8_9EUKA</name>
<dbReference type="InterPro" id="IPR012926">
    <property type="entry name" value="TMEM120A/B"/>
</dbReference>
<evidence type="ECO:0008006" key="10">
    <source>
        <dbReference type="Google" id="ProtNLM"/>
    </source>
</evidence>
<gene>
    <name evidence="8" type="ORF">M0813_20341</name>
</gene>
<evidence type="ECO:0000256" key="4">
    <source>
        <dbReference type="ARBA" id="ARBA00022989"/>
    </source>
</evidence>
<feature type="region of interest" description="Disordered" evidence="6">
    <location>
        <begin position="365"/>
        <end position="390"/>
    </location>
</feature>
<accession>A0ABQ8YLD8</accession>
<feature type="transmembrane region" description="Helical" evidence="7">
    <location>
        <begin position="280"/>
        <end position="299"/>
    </location>
</feature>
<comment type="subcellular location">
    <subcellularLocation>
        <location evidence="1">Membrane</location>
        <topology evidence="1">Multi-pass membrane protein</topology>
    </subcellularLocation>
</comment>
<evidence type="ECO:0000313" key="8">
    <source>
        <dbReference type="EMBL" id="KAJ6245388.1"/>
    </source>
</evidence>
<dbReference type="PANTHER" id="PTHR21433:SF0">
    <property type="entry name" value="TRANSMEMBRANE PROTEIN 120 HOMOLOG"/>
    <property type="match status" value="1"/>
</dbReference>
<evidence type="ECO:0000313" key="9">
    <source>
        <dbReference type="Proteomes" id="UP001150062"/>
    </source>
</evidence>
<keyword evidence="5 7" id="KW-0472">Membrane</keyword>
<dbReference type="PANTHER" id="PTHR21433">
    <property type="entry name" value="TRANSMEMBRANE PROTEIN INDUCED BY TUMOR NECROSIS FACTOR ALPHA"/>
    <property type="match status" value="1"/>
</dbReference>
<feature type="compositionally biased region" description="Low complexity" evidence="6">
    <location>
        <begin position="416"/>
        <end position="452"/>
    </location>
</feature>
<feature type="transmembrane region" description="Helical" evidence="7">
    <location>
        <begin position="311"/>
        <end position="336"/>
    </location>
</feature>
<feature type="compositionally biased region" description="Basic and acidic residues" evidence="6">
    <location>
        <begin position="370"/>
        <end position="386"/>
    </location>
</feature>
<evidence type="ECO:0000256" key="1">
    <source>
        <dbReference type="ARBA" id="ARBA00004141"/>
    </source>
</evidence>
<feature type="transmembrane region" description="Helical" evidence="7">
    <location>
        <begin position="138"/>
        <end position="155"/>
    </location>
</feature>
<sequence length="544" mass="64585">MYPLHEKHKKGFQQKLEGLRFKTKQLQKTIQSYRTVLSGAHIYQNKAENKIRFLWSELHRMNNHCKRLGSQKLISNEEYNEFKIELINQRVFLRTLRAMLPNKTSNLLSFFVGNVTFYMTDLSERIRVKSEYENFKKFFMLFYGGFSVIMLLLHLLNFKSVINLIILPYQLMPVIYYLSLAMRESILKANGSNINTWWTVHHYFSILTSGTICFWNFQSFDQIFGLQYYVFSVYSCISQFLQHLYQMNQLYRMRALGIVNLEDTVNSDSPTINFFFSFKVLLPFLIISHTFQMYLSFYLLKYYFFKEPKTIFCAITGVLFLILAIGNIYSITRVIYDKLHSRSFQSPIRRVSSLSLIMESKIQKPNVDGNENKNNKEDKNDNEKIVNLKKKKISEKKNNLENINLLTTDKLSLKQNKNNETENTTNNDNNNNDNNENNNNDNYNNNNNINNNIKDHNLKNNNNTNKNKKNEKNTKNIEIKTLNKNIINQNKTKKKGPKIISPRKKKKLIEIQHKKDIINKKSIYFKKKVRKVRLRKIRKKSLEK</sequence>